<dbReference type="InterPro" id="IPR007459">
    <property type="entry name" value="DNA_pol3_chi"/>
</dbReference>
<dbReference type="GO" id="GO:0006260">
    <property type="term" value="P:DNA replication"/>
    <property type="evidence" value="ECO:0007669"/>
    <property type="project" value="InterPro"/>
</dbReference>
<dbReference type="KEGG" id="rgu:A4W93_13535"/>
<dbReference type="GO" id="GO:0003887">
    <property type="term" value="F:DNA-directed DNA polymerase activity"/>
    <property type="evidence" value="ECO:0007669"/>
    <property type="project" value="InterPro"/>
</dbReference>
<dbReference type="InterPro" id="IPR036768">
    <property type="entry name" value="PolIII_chi_sf"/>
</dbReference>
<dbReference type="AlphaFoldDB" id="A0A1W6L9C9"/>
<accession>A0A1W6L9C9</accession>
<dbReference type="GO" id="GO:0003677">
    <property type="term" value="F:DNA binding"/>
    <property type="evidence" value="ECO:0007669"/>
    <property type="project" value="InterPro"/>
</dbReference>
<keyword evidence="2" id="KW-1185">Reference proteome</keyword>
<evidence type="ECO:0000313" key="1">
    <source>
        <dbReference type="EMBL" id="ARN20836.1"/>
    </source>
</evidence>
<organism evidence="1 2">
    <name type="scientific">Piscinibacter gummiphilus</name>
    <dbReference type="NCBI Taxonomy" id="946333"/>
    <lineage>
        <taxon>Bacteria</taxon>
        <taxon>Pseudomonadati</taxon>
        <taxon>Pseudomonadota</taxon>
        <taxon>Betaproteobacteria</taxon>
        <taxon>Burkholderiales</taxon>
        <taxon>Sphaerotilaceae</taxon>
        <taxon>Piscinibacter</taxon>
    </lineage>
</organism>
<dbReference type="Pfam" id="PF04364">
    <property type="entry name" value="DNA_pol3_chi"/>
    <property type="match status" value="1"/>
</dbReference>
<dbReference type="EMBL" id="CP015118">
    <property type="protein sequence ID" value="ARN20836.1"/>
    <property type="molecule type" value="Genomic_DNA"/>
</dbReference>
<dbReference type="Proteomes" id="UP000193427">
    <property type="component" value="Chromosome"/>
</dbReference>
<protein>
    <submittedName>
        <fullName evidence="1">DNA polymerase III subunit chi</fullName>
    </submittedName>
</protein>
<name>A0A1W6L9C9_9BURK</name>
<sequence length="147" mass="16587">MTEISFHFNVPDRMGYACRLLRKAVRRGAKVVVAAPVPVLSQLDRQLWTFEALDFIPHVLSKTGMPLAPRLRHTPVWLTDAVRDAPHQDVLLNMGDELVEGFEVFARVIELVPVDGPARLAGRGRWKHYADRGYVLQKHDVAQDPTA</sequence>
<dbReference type="GO" id="GO:0032298">
    <property type="term" value="P:positive regulation of DNA-templated DNA replication initiation"/>
    <property type="evidence" value="ECO:0007669"/>
    <property type="project" value="TreeGrafter"/>
</dbReference>
<gene>
    <name evidence="1" type="ORF">A4W93_13535</name>
</gene>
<proteinExistence type="predicted"/>
<dbReference type="PANTHER" id="PTHR38767:SF1">
    <property type="entry name" value="DNA POLYMERASE III SUBUNIT CHI"/>
    <property type="match status" value="1"/>
</dbReference>
<dbReference type="STRING" id="946333.A4W93_13535"/>
<dbReference type="OrthoDB" id="5297568at2"/>
<dbReference type="PANTHER" id="PTHR38767">
    <property type="entry name" value="DNA POLYMERASE III SUBUNIT CHI"/>
    <property type="match status" value="1"/>
</dbReference>
<dbReference type="Gene3D" id="3.40.50.10110">
    <property type="entry name" value="DNA polymerase III subunit chi"/>
    <property type="match status" value="1"/>
</dbReference>
<reference evidence="1 2" key="1">
    <citation type="submission" date="2016-04" db="EMBL/GenBank/DDBJ databases">
        <title>Complete genome sequence of natural rubber-degrading, novel Gram-negative bacterium, Rhizobacter gummiphilus strain NS21.</title>
        <authorList>
            <person name="Tabata M."/>
            <person name="Kasai D."/>
            <person name="Fukuda M."/>
        </authorList>
    </citation>
    <scope>NUCLEOTIDE SEQUENCE [LARGE SCALE GENOMIC DNA]</scope>
    <source>
        <strain evidence="1 2">NS21</strain>
    </source>
</reference>
<dbReference type="SUPFAM" id="SSF102400">
    <property type="entry name" value="DNA polymerase III chi subunit"/>
    <property type="match status" value="1"/>
</dbReference>
<evidence type="ECO:0000313" key="2">
    <source>
        <dbReference type="Proteomes" id="UP000193427"/>
    </source>
</evidence>
<dbReference type="RefSeq" id="WP_085751117.1">
    <property type="nucleotide sequence ID" value="NZ_BSPR01000007.1"/>
</dbReference>